<accession>A0A0D2D507</accession>
<keyword evidence="3" id="KW-1185">Reference proteome</keyword>
<feature type="compositionally biased region" description="Polar residues" evidence="1">
    <location>
        <begin position="704"/>
        <end position="734"/>
    </location>
</feature>
<dbReference type="RefSeq" id="XP_016257631.1">
    <property type="nucleotide sequence ID" value="XM_016412011.1"/>
</dbReference>
<protein>
    <submittedName>
        <fullName evidence="2">Uncharacterized protein</fullName>
    </submittedName>
</protein>
<feature type="region of interest" description="Disordered" evidence="1">
    <location>
        <begin position="216"/>
        <end position="237"/>
    </location>
</feature>
<organism evidence="2 3">
    <name type="scientific">Exophiala oligosperma</name>
    <dbReference type="NCBI Taxonomy" id="215243"/>
    <lineage>
        <taxon>Eukaryota</taxon>
        <taxon>Fungi</taxon>
        <taxon>Dikarya</taxon>
        <taxon>Ascomycota</taxon>
        <taxon>Pezizomycotina</taxon>
        <taxon>Eurotiomycetes</taxon>
        <taxon>Chaetothyriomycetidae</taxon>
        <taxon>Chaetothyriales</taxon>
        <taxon>Herpotrichiellaceae</taxon>
        <taxon>Exophiala</taxon>
    </lineage>
</organism>
<feature type="compositionally biased region" description="Polar residues" evidence="1">
    <location>
        <begin position="450"/>
        <end position="460"/>
    </location>
</feature>
<proteinExistence type="predicted"/>
<dbReference type="GeneID" id="27362530"/>
<sequence>MERTVLKQKDRFQLSYDLPHEAYDAHVYPRQSSNGSTVVIYGHDEGVRIAWYAGKSFRPARKDAVPAKVNGTAKADAMVIDLDDDDDDDRPRKGHPPAPAEFEQEEQEIDPAAPYADFLRCIDIPLGTAAVRIAVPNIVKDLEQAPPESWPSLYLDHIVVTVACADLSIRLICAPLNPPAPGEEDASKLGIDTIKIYGPNSHQDFISDIAITHTASVQDEKDGSEQQQGSHVGSKADQSSISRQWSLLIASISSTGGGLLLIHQVPVQSHSISSAPEHHLPIRRQYLRSSAMSAKLAFNTCSYPAERHSSLLITLSSASCVKLYQVFPTYSRERRGSTATADSVSTTRSTKTASSSRGKFLMSFLPPFLSNTGGNVTSRRKGVLDARWVAEGRAILALLEDGEWGIWDLEAVGPSSSNTGANLIRGQANISGIHGGSLTKFAIRSIISSPTETKQKTANAEEQPASGSLAPMTPSTRKVRSEGLFSGLKEDSTTSKPQNPRGSIYVEAVQSGRPHDECAVISYGDENVFISSVQSVWRSDIKPVRLPAVKLGGQNPLRFSLLPKPRAGAESSGLFGISASTPDFFIQTNHRLILSVSPVTDAVNATSNPSTHAAASLGPEASDQALLASGVLDVDGMDRLLDQMGGGGRRRGPTTTTTTSFKSRPMNIFTKSVGFQVDNDGDDDADEDDENYAGDDVDVAMASPTPTKFASLKVGNSSRRFGPGSQVSQRRLFT</sequence>
<evidence type="ECO:0000313" key="3">
    <source>
        <dbReference type="Proteomes" id="UP000053342"/>
    </source>
</evidence>
<dbReference type="STRING" id="215243.A0A0D2D507"/>
<feature type="compositionally biased region" description="Acidic residues" evidence="1">
    <location>
        <begin position="679"/>
        <end position="698"/>
    </location>
</feature>
<dbReference type="HOGENOM" id="CLU_007901_1_0_1"/>
<dbReference type="EMBL" id="KN847344">
    <property type="protein sequence ID" value="KIW37415.1"/>
    <property type="molecule type" value="Genomic_DNA"/>
</dbReference>
<dbReference type="VEuPathDB" id="FungiDB:PV06_10456"/>
<dbReference type="Proteomes" id="UP000053342">
    <property type="component" value="Unassembled WGS sequence"/>
</dbReference>
<dbReference type="AlphaFoldDB" id="A0A0D2D507"/>
<feature type="region of interest" description="Disordered" evidence="1">
    <location>
        <begin position="76"/>
        <end position="107"/>
    </location>
</feature>
<feature type="compositionally biased region" description="Polar residues" evidence="1">
    <location>
        <begin position="225"/>
        <end position="237"/>
    </location>
</feature>
<evidence type="ECO:0000256" key="1">
    <source>
        <dbReference type="SAM" id="MobiDB-lite"/>
    </source>
</evidence>
<reference evidence="2 3" key="1">
    <citation type="submission" date="2015-01" db="EMBL/GenBank/DDBJ databases">
        <title>The Genome Sequence of Exophiala oligosperma CBS72588.</title>
        <authorList>
            <consortium name="The Broad Institute Genomics Platform"/>
            <person name="Cuomo C."/>
            <person name="de Hoog S."/>
            <person name="Gorbushina A."/>
            <person name="Stielow B."/>
            <person name="Teixiera M."/>
            <person name="Abouelleil A."/>
            <person name="Chapman S.B."/>
            <person name="Priest M."/>
            <person name="Young S.K."/>
            <person name="Wortman J."/>
            <person name="Nusbaum C."/>
            <person name="Birren B."/>
        </authorList>
    </citation>
    <scope>NUCLEOTIDE SEQUENCE [LARGE SCALE GENOMIC DNA]</scope>
    <source>
        <strain evidence="2 3">CBS 72588</strain>
    </source>
</reference>
<feature type="region of interest" description="Disordered" evidence="1">
    <location>
        <begin position="674"/>
        <end position="734"/>
    </location>
</feature>
<dbReference type="OrthoDB" id="5323870at2759"/>
<feature type="region of interest" description="Disordered" evidence="1">
    <location>
        <begin position="450"/>
        <end position="502"/>
    </location>
</feature>
<gene>
    <name evidence="2" type="ORF">PV06_10456</name>
</gene>
<evidence type="ECO:0000313" key="2">
    <source>
        <dbReference type="EMBL" id="KIW37415.1"/>
    </source>
</evidence>
<name>A0A0D2D507_9EURO</name>